<keyword evidence="4 6" id="KW-0378">Hydrolase</keyword>
<name>A0A229P437_9BACL</name>
<dbReference type="InterPro" id="IPR000209">
    <property type="entry name" value="Peptidase_S8/S53_dom"/>
</dbReference>
<comment type="caution">
    <text evidence="8">The sequence shown here is derived from an EMBL/GenBank/DDBJ whole genome shotgun (WGS) entry which is preliminary data.</text>
</comment>
<dbReference type="AlphaFoldDB" id="A0A229P437"/>
<keyword evidence="2 6" id="KW-0645">Protease</keyword>
<dbReference type="PRINTS" id="PR00723">
    <property type="entry name" value="SUBTILISIN"/>
</dbReference>
<gene>
    <name evidence="8" type="ORF">CGZ75_08665</name>
</gene>
<dbReference type="SUPFAM" id="SSF52743">
    <property type="entry name" value="Subtilisin-like"/>
    <property type="match status" value="1"/>
</dbReference>
<evidence type="ECO:0000259" key="7">
    <source>
        <dbReference type="Pfam" id="PF00082"/>
    </source>
</evidence>
<dbReference type="GO" id="GO:0006508">
    <property type="term" value="P:proteolysis"/>
    <property type="evidence" value="ECO:0007669"/>
    <property type="project" value="UniProtKB-KW"/>
</dbReference>
<feature type="active site" description="Charge relay system" evidence="6">
    <location>
        <position position="386"/>
    </location>
</feature>
<comment type="similarity">
    <text evidence="1 6">Belongs to the peptidase S8 family.</text>
</comment>
<feature type="domain" description="Peptidase S8/S53" evidence="7">
    <location>
        <begin position="191"/>
        <end position="433"/>
    </location>
</feature>
<evidence type="ECO:0000256" key="4">
    <source>
        <dbReference type="ARBA" id="ARBA00022801"/>
    </source>
</evidence>
<keyword evidence="5 6" id="KW-0720">Serine protease</keyword>
<organism evidence="8 9">
    <name type="scientific">Paenibacillus herberti</name>
    <dbReference type="NCBI Taxonomy" id="1619309"/>
    <lineage>
        <taxon>Bacteria</taxon>
        <taxon>Bacillati</taxon>
        <taxon>Bacillota</taxon>
        <taxon>Bacilli</taxon>
        <taxon>Bacillales</taxon>
        <taxon>Paenibacillaceae</taxon>
        <taxon>Paenibacillus</taxon>
    </lineage>
</organism>
<dbReference type="PROSITE" id="PS00138">
    <property type="entry name" value="SUBTILASE_SER"/>
    <property type="match status" value="1"/>
</dbReference>
<dbReference type="RefSeq" id="WP_089523798.1">
    <property type="nucleotide sequence ID" value="NZ_NMUQ01000001.1"/>
</dbReference>
<protein>
    <submittedName>
        <fullName evidence="8">Peptidase S8</fullName>
    </submittedName>
</protein>
<evidence type="ECO:0000256" key="5">
    <source>
        <dbReference type="ARBA" id="ARBA00022825"/>
    </source>
</evidence>
<feature type="active site" description="Charge relay system" evidence="6">
    <location>
        <position position="200"/>
    </location>
</feature>
<dbReference type="InterPro" id="IPR050131">
    <property type="entry name" value="Peptidase_S8_subtilisin-like"/>
</dbReference>
<dbReference type="Proteomes" id="UP000215145">
    <property type="component" value="Unassembled WGS sequence"/>
</dbReference>
<keyword evidence="3" id="KW-0479">Metal-binding</keyword>
<dbReference type="GO" id="GO:0004252">
    <property type="term" value="F:serine-type endopeptidase activity"/>
    <property type="evidence" value="ECO:0007669"/>
    <property type="project" value="UniProtKB-UniRule"/>
</dbReference>
<dbReference type="InterPro" id="IPR034202">
    <property type="entry name" value="Subtilisin_Carlsberg-like"/>
</dbReference>
<dbReference type="InterPro" id="IPR022398">
    <property type="entry name" value="Peptidase_S8_His-AS"/>
</dbReference>
<evidence type="ECO:0000313" key="8">
    <source>
        <dbReference type="EMBL" id="OXM16714.1"/>
    </source>
</evidence>
<feature type="active site" description="Charge relay system" evidence="6">
    <location>
        <position position="229"/>
    </location>
</feature>
<keyword evidence="9" id="KW-1185">Reference proteome</keyword>
<evidence type="ECO:0000256" key="1">
    <source>
        <dbReference type="ARBA" id="ARBA00011073"/>
    </source>
</evidence>
<evidence type="ECO:0000256" key="6">
    <source>
        <dbReference type="PROSITE-ProRule" id="PRU01240"/>
    </source>
</evidence>
<reference evidence="8 9" key="1">
    <citation type="submission" date="2017-07" db="EMBL/GenBank/DDBJ databases">
        <title>Paenibacillus herberti R33 genome sequencing and assembly.</title>
        <authorList>
            <person name="Su W."/>
        </authorList>
    </citation>
    <scope>NUCLEOTIDE SEQUENCE [LARGE SCALE GENOMIC DNA]</scope>
    <source>
        <strain evidence="8 9">R33</strain>
    </source>
</reference>
<dbReference type="InterPro" id="IPR023828">
    <property type="entry name" value="Peptidase_S8_Ser-AS"/>
</dbReference>
<dbReference type="PANTHER" id="PTHR43806:SF11">
    <property type="entry name" value="CEREVISIN-RELATED"/>
    <property type="match status" value="1"/>
</dbReference>
<dbReference type="EMBL" id="NMUQ01000001">
    <property type="protein sequence ID" value="OXM16714.1"/>
    <property type="molecule type" value="Genomic_DNA"/>
</dbReference>
<dbReference type="OrthoDB" id="9798386at2"/>
<proteinExistence type="inferred from homology"/>
<evidence type="ECO:0000256" key="3">
    <source>
        <dbReference type="ARBA" id="ARBA00022723"/>
    </source>
</evidence>
<dbReference type="Gene3D" id="3.40.50.200">
    <property type="entry name" value="Peptidase S8/S53 domain"/>
    <property type="match status" value="1"/>
</dbReference>
<dbReference type="CDD" id="cd07477">
    <property type="entry name" value="Peptidases_S8_Subtilisin_subset"/>
    <property type="match status" value="1"/>
</dbReference>
<dbReference type="PANTHER" id="PTHR43806">
    <property type="entry name" value="PEPTIDASE S8"/>
    <property type="match status" value="1"/>
</dbReference>
<dbReference type="Pfam" id="PF00082">
    <property type="entry name" value="Peptidase_S8"/>
    <property type="match status" value="1"/>
</dbReference>
<dbReference type="InterPro" id="IPR036852">
    <property type="entry name" value="Peptidase_S8/S53_dom_sf"/>
</dbReference>
<dbReference type="InterPro" id="IPR015500">
    <property type="entry name" value="Peptidase_S8_subtilisin-rel"/>
</dbReference>
<evidence type="ECO:0000256" key="2">
    <source>
        <dbReference type="ARBA" id="ARBA00022670"/>
    </source>
</evidence>
<dbReference type="GO" id="GO:0046872">
    <property type="term" value="F:metal ion binding"/>
    <property type="evidence" value="ECO:0007669"/>
    <property type="project" value="UniProtKB-KW"/>
</dbReference>
<dbReference type="PROSITE" id="PS51892">
    <property type="entry name" value="SUBTILASE"/>
    <property type="match status" value="1"/>
</dbReference>
<evidence type="ECO:0000313" key="9">
    <source>
        <dbReference type="Proteomes" id="UP000215145"/>
    </source>
</evidence>
<dbReference type="PROSITE" id="PS00137">
    <property type="entry name" value="SUBTILASE_HIS"/>
    <property type="match status" value="1"/>
</dbReference>
<accession>A0A229P437</accession>
<sequence length="448" mass="47538">MKSIGKCLCECAANSPGKHTKKHIISLRSRKAYDEAIKELKLAGIKPAHAWRGSCIICLHLDQRISLKELHRHHHVSSLEKDVIMRALGASPKGSRKSLVSCESCESFESNKSRSSERSRSSCKTRKSHVSCESCKFRKPCRSCHKPLARQQRSRSRQIAARVQSSKGCGSRIPWNIQRVGAPAAWKKTLGRGIRLAVIDTGIGPHPNLTVAGGANVISGSSYRDDNGHGTHVSGIAAGRGRSGGPLGVAPGVSLYAVKALDNKGLGSLSSILDGLEWCIKNRMKVVNMSLGTDSGTKSPALQRVVKRAHKNGIVLVAAAGNSGKNSGGIDIPAVYPETIAVAASGRSNQIAEFSSRGKGIELTAPGDSICSCWLNDGYKTESGTSMSTPHVAGGAALLLAANPGMKGSQVAPMLKRWTRKLPNYNSSSQGQGLLQLSKTATAFNPVK</sequence>